<protein>
    <submittedName>
        <fullName evidence="4">Damage-inducible protein DinB</fullName>
    </submittedName>
</protein>
<dbReference type="OrthoDB" id="9807509at2"/>
<organism evidence="4 5">
    <name type="scientific">Pelagivirga sediminicola</name>
    <dbReference type="NCBI Taxonomy" id="2170575"/>
    <lineage>
        <taxon>Bacteria</taxon>
        <taxon>Pseudomonadati</taxon>
        <taxon>Pseudomonadota</taxon>
        <taxon>Alphaproteobacteria</taxon>
        <taxon>Rhodobacterales</taxon>
        <taxon>Paracoccaceae</taxon>
        <taxon>Pelagivirga</taxon>
    </lineage>
</organism>
<reference evidence="4 5" key="1">
    <citation type="submission" date="2018-04" db="EMBL/GenBank/DDBJ databases">
        <title>Pelagivirga bohaiensis gen. nov., sp. nov., a bacterium isolated from the Bohai Sea.</title>
        <authorList>
            <person name="Ji X."/>
        </authorList>
    </citation>
    <scope>NUCLEOTIDE SEQUENCE [LARGE SCALE GENOMIC DNA]</scope>
    <source>
        <strain evidence="4 5">BH-SD19</strain>
    </source>
</reference>
<feature type="binding site" evidence="3">
    <location>
        <position position="126"/>
    </location>
    <ligand>
        <name>a divalent metal cation</name>
        <dbReference type="ChEBI" id="CHEBI:60240"/>
    </ligand>
</feature>
<dbReference type="Gene3D" id="1.20.120.450">
    <property type="entry name" value="dinb family like domain"/>
    <property type="match status" value="1"/>
</dbReference>
<dbReference type="InterPro" id="IPR034660">
    <property type="entry name" value="DinB/YfiT-like"/>
</dbReference>
<dbReference type="GO" id="GO:0046872">
    <property type="term" value="F:metal ion binding"/>
    <property type="evidence" value="ECO:0007669"/>
    <property type="project" value="UniProtKB-KW"/>
</dbReference>
<evidence type="ECO:0000313" key="5">
    <source>
        <dbReference type="Proteomes" id="UP000244446"/>
    </source>
</evidence>
<evidence type="ECO:0000256" key="2">
    <source>
        <dbReference type="ARBA" id="ARBA00022723"/>
    </source>
</evidence>
<dbReference type="PANTHER" id="PTHR37302:SF1">
    <property type="entry name" value="PROTEIN DINB"/>
    <property type="match status" value="1"/>
</dbReference>
<comment type="similarity">
    <text evidence="1">Belongs to the DinB family.</text>
</comment>
<accession>A0A2T7GC26</accession>
<sequence length="159" mass="17290">MARYNMWQNAGQVAAADMLSDAARRQDRAAFFGSIAGTLNHLLWADLTWMARFDGGAPPGGGIQDSADMMSTWAGYKSARVQADQRILEWSGRVAPERLAGDLSWHSGALGQVLPMGLCVQHFFNHQTHHRGQVHAMLTAAGARPGPTDLIFMPNDIGM</sequence>
<feature type="binding site" evidence="3">
    <location>
        <position position="41"/>
    </location>
    <ligand>
        <name>a divalent metal cation</name>
        <dbReference type="ChEBI" id="CHEBI:60240"/>
    </ligand>
</feature>
<dbReference type="SUPFAM" id="SSF109854">
    <property type="entry name" value="DinB/YfiT-like putative metalloenzymes"/>
    <property type="match status" value="1"/>
</dbReference>
<evidence type="ECO:0000313" key="4">
    <source>
        <dbReference type="EMBL" id="PVA11963.1"/>
    </source>
</evidence>
<dbReference type="Pfam" id="PF05163">
    <property type="entry name" value="DinB"/>
    <property type="match status" value="1"/>
</dbReference>
<gene>
    <name evidence="4" type="ORF">DC366_03325</name>
</gene>
<feature type="binding site" evidence="3">
    <location>
        <position position="130"/>
    </location>
    <ligand>
        <name>a divalent metal cation</name>
        <dbReference type="ChEBI" id="CHEBI:60240"/>
    </ligand>
</feature>
<dbReference type="EMBL" id="QCYH01000001">
    <property type="protein sequence ID" value="PVA11963.1"/>
    <property type="molecule type" value="Genomic_DNA"/>
</dbReference>
<name>A0A2T7GC26_9RHOB</name>
<evidence type="ECO:0000256" key="1">
    <source>
        <dbReference type="ARBA" id="ARBA00008635"/>
    </source>
</evidence>
<comment type="caution">
    <text evidence="4">The sequence shown here is derived from an EMBL/GenBank/DDBJ whole genome shotgun (WGS) entry which is preliminary data.</text>
</comment>
<dbReference type="Proteomes" id="UP000244446">
    <property type="component" value="Unassembled WGS sequence"/>
</dbReference>
<proteinExistence type="inferred from homology"/>
<keyword evidence="2 3" id="KW-0479">Metal-binding</keyword>
<keyword evidence="5" id="KW-1185">Reference proteome</keyword>
<evidence type="ECO:0000256" key="3">
    <source>
        <dbReference type="PIRSR" id="PIRSR607837-1"/>
    </source>
</evidence>
<dbReference type="AlphaFoldDB" id="A0A2T7GC26"/>
<dbReference type="InterPro" id="IPR007837">
    <property type="entry name" value="DinB"/>
</dbReference>
<dbReference type="PANTHER" id="PTHR37302">
    <property type="entry name" value="SLR1116 PROTEIN"/>
    <property type="match status" value="1"/>
</dbReference>